<keyword evidence="2" id="KW-1185">Reference proteome</keyword>
<proteinExistence type="predicted"/>
<protein>
    <submittedName>
        <fullName evidence="1">Uncharacterized protein</fullName>
    </submittedName>
</protein>
<evidence type="ECO:0000313" key="2">
    <source>
        <dbReference type="Proteomes" id="UP000277028"/>
    </source>
</evidence>
<name>A0A3G2KEA3_9CAUD</name>
<accession>A0A3G2KEA3</accession>
<gene>
    <name evidence="1" type="primary">58</name>
    <name evidence="1" type="ORF">PBI_BRIDGETTE_58</name>
</gene>
<evidence type="ECO:0000313" key="1">
    <source>
        <dbReference type="EMBL" id="AYN57324.1"/>
    </source>
</evidence>
<dbReference type="GeneID" id="55006481"/>
<dbReference type="Proteomes" id="UP000277028">
    <property type="component" value="Segment"/>
</dbReference>
<sequence>MSKLMSTRDELTTLILGKTAPRAADAILAAGYRKPYTITTLAELEALPDESVIRDFSGDVAEKRAGVWCSYETAPMSDTRMAKYLPGIVLHEPEARS</sequence>
<dbReference type="KEGG" id="vg:55006481"/>
<dbReference type="EMBL" id="MH834603">
    <property type="protein sequence ID" value="AYN57324.1"/>
    <property type="molecule type" value="Genomic_DNA"/>
</dbReference>
<dbReference type="RefSeq" id="YP_009815260.1">
    <property type="nucleotide sequence ID" value="NC_048091.1"/>
</dbReference>
<organism evidence="1 2">
    <name type="scientific">Arthrobacter phage Bridgette</name>
    <dbReference type="NCBI Taxonomy" id="2419949"/>
    <lineage>
        <taxon>Viruses</taxon>
        <taxon>Duplodnaviria</taxon>
        <taxon>Heunggongvirae</taxon>
        <taxon>Uroviricota</taxon>
        <taxon>Caudoviricetes</taxon>
        <taxon>Bridgettevirus</taxon>
        <taxon>Bridgettevirus bridgette</taxon>
    </lineage>
</organism>
<reference evidence="1 2" key="1">
    <citation type="submission" date="2018-09" db="EMBL/GenBank/DDBJ databases">
        <authorList>
            <person name="Rimple P.A."/>
            <person name="Stoner T.H."/>
            <person name="Garlena R.A."/>
            <person name="Russell D.A."/>
            <person name="Pope W.H."/>
            <person name="Jacobs-Sera D."/>
            <person name="Hatfull G.F."/>
        </authorList>
    </citation>
    <scope>NUCLEOTIDE SEQUENCE [LARGE SCALE GENOMIC DNA]</scope>
</reference>